<evidence type="ECO:0000259" key="1">
    <source>
        <dbReference type="Pfam" id="PF14322"/>
    </source>
</evidence>
<accession>A0A1I2VXJ7</accession>
<dbReference type="STRING" id="414048.SAMN04489864_103228"/>
<sequence>MKRNYIKLMVLVSATVALLNSCKKYLDVQPEDKIIETQLFSTPQGVKSVLNGLYIDLSKNQLYGENLSLSTIEIFAQRYNIPSTHSLTKIANYAYADEPVRGRLESIWTNAYTGILNVNSFLENIEKYKGVVDAKTEAIYKGEALAIRAFLHFDLMRLYGPRYSTVDSTKLSLPYYEATKSSINPLIPANEFIAKVLIDLSAAENLLAEDHIITDGINIAGPNNVADFLKNNRNYRFNYYAVKGLQARVSLYRGDKTSALKIAKDVIAVADKFKWTTVTNALSEKQNPDRIFSTEMIFGITNTQLYTSHTALYDPSIADGTILAPLTARLNTVFESNENDYRFNLNWQIPSTGVKPFRTFYKYTDVIDKTKSFRFTIPLLKISEMYFIAAECEPVSANGIALLNIVRSNRGLTPLANTVSVNTELRKEYQKEFFGEGQLFYYYKRMNITAIPNGSSTSNITVNYTIPMPLSESQYR</sequence>
<evidence type="ECO:0000313" key="2">
    <source>
        <dbReference type="EMBL" id="SFG92041.1"/>
    </source>
</evidence>
<dbReference type="AlphaFoldDB" id="A0A1I2VXJ7"/>
<gene>
    <name evidence="2" type="ORF">SAMN04489864_103228</name>
</gene>
<reference evidence="2 3" key="1">
    <citation type="submission" date="2016-10" db="EMBL/GenBank/DDBJ databases">
        <authorList>
            <person name="de Groot N.N."/>
        </authorList>
    </citation>
    <scope>NUCLEOTIDE SEQUENCE [LARGE SCALE GENOMIC DNA]</scope>
    <source>
        <strain evidence="2 3">DSM 18684</strain>
    </source>
</reference>
<dbReference type="Proteomes" id="UP000199666">
    <property type="component" value="Unassembled WGS sequence"/>
</dbReference>
<dbReference type="OrthoDB" id="1097962at2"/>
<dbReference type="SUPFAM" id="SSF48452">
    <property type="entry name" value="TPR-like"/>
    <property type="match status" value="1"/>
</dbReference>
<keyword evidence="3" id="KW-1185">Reference proteome</keyword>
<proteinExistence type="predicted"/>
<feature type="domain" description="SusD-like N-terminal" evidence="1">
    <location>
        <begin position="24"/>
        <end position="210"/>
    </location>
</feature>
<dbReference type="Pfam" id="PF14322">
    <property type="entry name" value="SusD-like_3"/>
    <property type="match status" value="1"/>
</dbReference>
<evidence type="ECO:0000313" key="3">
    <source>
        <dbReference type="Proteomes" id="UP000199666"/>
    </source>
</evidence>
<dbReference type="Gene3D" id="1.25.40.390">
    <property type="match status" value="1"/>
</dbReference>
<dbReference type="RefSeq" id="WP_090992738.1">
    <property type="nucleotide sequence ID" value="NZ_FOPP01000003.1"/>
</dbReference>
<protein>
    <submittedName>
        <fullName evidence="2">SusD family protein</fullName>
    </submittedName>
</protein>
<dbReference type="InterPro" id="IPR011990">
    <property type="entry name" value="TPR-like_helical_dom_sf"/>
</dbReference>
<organism evidence="2 3">
    <name type="scientific">Pedobacter insulae</name>
    <dbReference type="NCBI Taxonomy" id="414048"/>
    <lineage>
        <taxon>Bacteria</taxon>
        <taxon>Pseudomonadati</taxon>
        <taxon>Bacteroidota</taxon>
        <taxon>Sphingobacteriia</taxon>
        <taxon>Sphingobacteriales</taxon>
        <taxon>Sphingobacteriaceae</taxon>
        <taxon>Pedobacter</taxon>
    </lineage>
</organism>
<dbReference type="EMBL" id="FOPP01000003">
    <property type="protein sequence ID" value="SFG92041.1"/>
    <property type="molecule type" value="Genomic_DNA"/>
</dbReference>
<name>A0A1I2VXJ7_9SPHI</name>
<dbReference type="InterPro" id="IPR033985">
    <property type="entry name" value="SusD-like_N"/>
</dbReference>